<dbReference type="EMBL" id="BARV01000660">
    <property type="protein sequence ID" value="GAI01059.1"/>
    <property type="molecule type" value="Genomic_DNA"/>
</dbReference>
<dbReference type="AlphaFoldDB" id="X1M3W2"/>
<accession>X1M3W2</accession>
<sequence>MYPASLLSTKTANKIIQSEAKEGVFQRTDAVLGVKYWYGFALPGQGLARADCGEFFTVGCLAHGYIEKHIKTCMRADCPICRQKWAGRLAGRAENRISQVTGLGPPKHIMISLPQADFGLVSTDYPGLRTKVYKILKRVGVRGGCLIFHPGRRRCPKCGSIPEMGHKTCLFCGNYWFEWYYSPHFHVIGYGWIEGTGQEYLKSGYVVRNIGRRRSVGGTVLYQLSHAGVHLSYHVMTWFGALSYNKLRVEPEDREGNRCPTCGAKLIPCAWFGEGEDPLGAEGEGEYWVDSDGWRYTARFRGLGGF</sequence>
<comment type="caution">
    <text evidence="1">The sequence shown here is derived from an EMBL/GenBank/DDBJ whole genome shotgun (WGS) entry which is preliminary data.</text>
</comment>
<reference evidence="1" key="1">
    <citation type="journal article" date="2014" name="Front. Microbiol.">
        <title>High frequency of phylogenetically diverse reductive dehalogenase-homologous genes in deep subseafloor sedimentary metagenomes.</title>
        <authorList>
            <person name="Kawai M."/>
            <person name="Futagami T."/>
            <person name="Toyoda A."/>
            <person name="Takaki Y."/>
            <person name="Nishi S."/>
            <person name="Hori S."/>
            <person name="Arai W."/>
            <person name="Tsubouchi T."/>
            <person name="Morono Y."/>
            <person name="Uchiyama I."/>
            <person name="Ito T."/>
            <person name="Fujiyama A."/>
            <person name="Inagaki F."/>
            <person name="Takami H."/>
        </authorList>
    </citation>
    <scope>NUCLEOTIDE SEQUENCE</scope>
    <source>
        <strain evidence="1">Expedition CK06-06</strain>
    </source>
</reference>
<gene>
    <name evidence="1" type="ORF">S06H3_02306</name>
</gene>
<organism evidence="1">
    <name type="scientific">marine sediment metagenome</name>
    <dbReference type="NCBI Taxonomy" id="412755"/>
    <lineage>
        <taxon>unclassified sequences</taxon>
        <taxon>metagenomes</taxon>
        <taxon>ecological metagenomes</taxon>
    </lineage>
</organism>
<name>X1M3W2_9ZZZZ</name>
<proteinExistence type="predicted"/>
<evidence type="ECO:0000313" key="1">
    <source>
        <dbReference type="EMBL" id="GAI01059.1"/>
    </source>
</evidence>
<protein>
    <submittedName>
        <fullName evidence="1">Uncharacterized protein</fullName>
    </submittedName>
</protein>